<dbReference type="GO" id="GO:0016780">
    <property type="term" value="F:phosphotransferase activity, for other substituted phosphate groups"/>
    <property type="evidence" value="ECO:0007669"/>
    <property type="project" value="InterPro"/>
</dbReference>
<evidence type="ECO:0000256" key="8">
    <source>
        <dbReference type="SAM" id="Phobius"/>
    </source>
</evidence>
<dbReference type="InterPro" id="IPR000715">
    <property type="entry name" value="Glycosyl_transferase_4"/>
</dbReference>
<comment type="cofactor">
    <cofactor evidence="7">
        <name>Mg(2+)</name>
        <dbReference type="ChEBI" id="CHEBI:18420"/>
    </cofactor>
</comment>
<keyword evidence="2" id="KW-1003">Cell membrane</keyword>
<feature type="transmembrane region" description="Helical" evidence="8">
    <location>
        <begin position="274"/>
        <end position="293"/>
    </location>
</feature>
<feature type="transmembrane region" description="Helical" evidence="8">
    <location>
        <begin position="222"/>
        <end position="245"/>
    </location>
</feature>
<keyword evidence="7" id="KW-0460">Magnesium</keyword>
<reference evidence="9 10" key="1">
    <citation type="submission" date="2015-02" db="EMBL/GenBank/DDBJ databases">
        <title>Single-cell genomics of uncultivated deep-branching MTB reveals a conserved set of magnetosome genes.</title>
        <authorList>
            <person name="Kolinko S."/>
            <person name="Richter M."/>
            <person name="Glockner F.O."/>
            <person name="Brachmann A."/>
            <person name="Schuler D."/>
        </authorList>
    </citation>
    <scope>NUCLEOTIDE SEQUENCE [LARGE SCALE GENOMIC DNA]</scope>
    <source>
        <strain evidence="9">TM-1</strain>
    </source>
</reference>
<evidence type="ECO:0000256" key="3">
    <source>
        <dbReference type="ARBA" id="ARBA00022679"/>
    </source>
</evidence>
<comment type="caution">
    <text evidence="9">The sequence shown here is derived from an EMBL/GenBank/DDBJ whole genome shotgun (WGS) entry which is preliminary data.</text>
</comment>
<evidence type="ECO:0000256" key="6">
    <source>
        <dbReference type="ARBA" id="ARBA00023136"/>
    </source>
</evidence>
<feature type="binding site" evidence="7">
    <location>
        <position position="201"/>
    </location>
    <ligand>
        <name>Mg(2+)</name>
        <dbReference type="ChEBI" id="CHEBI:18420"/>
    </ligand>
</feature>
<dbReference type="GO" id="GO:0046872">
    <property type="term" value="F:metal ion binding"/>
    <property type="evidence" value="ECO:0007669"/>
    <property type="project" value="UniProtKB-KW"/>
</dbReference>
<dbReference type="PANTHER" id="PTHR22926:SF3">
    <property type="entry name" value="UNDECAPRENYL-PHOSPHATE ALPHA-N-ACETYLGLUCOSAMINYL 1-PHOSPHATE TRANSFERASE"/>
    <property type="match status" value="1"/>
</dbReference>
<dbReference type="GO" id="GO:0071555">
    <property type="term" value="P:cell wall organization"/>
    <property type="evidence" value="ECO:0007669"/>
    <property type="project" value="TreeGrafter"/>
</dbReference>
<keyword evidence="6 8" id="KW-0472">Membrane</keyword>
<feature type="transmembrane region" description="Helical" evidence="8">
    <location>
        <begin position="98"/>
        <end position="115"/>
    </location>
</feature>
<keyword evidence="3 9" id="KW-0808">Transferase</keyword>
<feature type="transmembrane region" description="Helical" evidence="8">
    <location>
        <begin position="173"/>
        <end position="190"/>
    </location>
</feature>
<evidence type="ECO:0000313" key="9">
    <source>
        <dbReference type="EMBL" id="KJU85251.1"/>
    </source>
</evidence>
<dbReference type="GO" id="GO:0005886">
    <property type="term" value="C:plasma membrane"/>
    <property type="evidence" value="ECO:0007669"/>
    <property type="project" value="UniProtKB-SubCell"/>
</dbReference>
<keyword evidence="5 8" id="KW-1133">Transmembrane helix</keyword>
<feature type="transmembrane region" description="Helical" evidence="8">
    <location>
        <begin position="197"/>
        <end position="216"/>
    </location>
</feature>
<feature type="transmembrane region" description="Helical" evidence="8">
    <location>
        <begin position="50"/>
        <end position="67"/>
    </location>
</feature>
<dbReference type="PANTHER" id="PTHR22926">
    <property type="entry name" value="PHOSPHO-N-ACETYLMURAMOYL-PENTAPEPTIDE-TRANSFERASE"/>
    <property type="match status" value="1"/>
</dbReference>
<organism evidence="9 10">
    <name type="scientific">Candidatus Magnetobacterium bavaricum</name>
    <dbReference type="NCBI Taxonomy" id="29290"/>
    <lineage>
        <taxon>Bacteria</taxon>
        <taxon>Pseudomonadati</taxon>
        <taxon>Nitrospirota</taxon>
        <taxon>Thermodesulfovibrionia</taxon>
        <taxon>Thermodesulfovibrionales</taxon>
        <taxon>Candidatus Magnetobacteriaceae</taxon>
        <taxon>Candidatus Magnetobacterium</taxon>
    </lineage>
</organism>
<evidence type="ECO:0000256" key="4">
    <source>
        <dbReference type="ARBA" id="ARBA00022692"/>
    </source>
</evidence>
<keyword evidence="7" id="KW-0479">Metal-binding</keyword>
<dbReference type="Proteomes" id="UP000033423">
    <property type="component" value="Unassembled WGS sequence"/>
</dbReference>
<evidence type="ECO:0000313" key="10">
    <source>
        <dbReference type="Proteomes" id="UP000033423"/>
    </source>
</evidence>
<dbReference type="GO" id="GO:0009103">
    <property type="term" value="P:lipopolysaccharide biosynthetic process"/>
    <property type="evidence" value="ECO:0007669"/>
    <property type="project" value="TreeGrafter"/>
</dbReference>
<feature type="transmembrane region" description="Helical" evidence="8">
    <location>
        <begin position="121"/>
        <end position="141"/>
    </location>
</feature>
<feature type="transmembrane region" description="Helical" evidence="8">
    <location>
        <begin position="299"/>
        <end position="317"/>
    </location>
</feature>
<feature type="transmembrane region" description="Helical" evidence="8">
    <location>
        <begin position="148"/>
        <end position="167"/>
    </location>
</feature>
<evidence type="ECO:0000256" key="7">
    <source>
        <dbReference type="PIRSR" id="PIRSR600715-1"/>
    </source>
</evidence>
<sequence>MNIGHNILPVFLLSFQVSIVCSFLISIYGHKMSLIDSSNERKSHYKPTPRGGGIGIWIAYTGIGLFVLKNHSYVLITSSIGLLGLMEDFFNLSSKLRLTVQILLTMLLLYLHNKITVSPEGIVFFILWVLFIVGTTNFYNFMDGINGIAGLTSLVSFGLTGYFSYYILNEPVIALMCISIVAACLAFLPLNIPNAKVFMGDTGSLFLGFVFASFVLKLSLNINIFFCLIMFLCLFYADALLTIFYRWKKREHLMQAHRKHLYQYLANELKIPHWIVSTIYSGVNLFFGLVALFTYTKGFVWQITMLITFSLMFIVCYKQIKTQHHHLT</sequence>
<keyword evidence="10" id="KW-1185">Reference proteome</keyword>
<feature type="binding site" evidence="7">
    <location>
        <position position="140"/>
    </location>
    <ligand>
        <name>Mg(2+)</name>
        <dbReference type="ChEBI" id="CHEBI:18420"/>
    </ligand>
</feature>
<accession>A0A0F3GTQ5</accession>
<dbReference type="EMBL" id="LACI01001105">
    <property type="protein sequence ID" value="KJU85251.1"/>
    <property type="molecule type" value="Genomic_DNA"/>
</dbReference>
<comment type="subcellular location">
    <subcellularLocation>
        <location evidence="1">Cell membrane</location>
        <topology evidence="1">Multi-pass membrane protein</topology>
    </subcellularLocation>
</comment>
<gene>
    <name evidence="9" type="ORF">MBAV_002556</name>
</gene>
<feature type="transmembrane region" description="Helical" evidence="8">
    <location>
        <begin position="6"/>
        <end position="29"/>
    </location>
</feature>
<dbReference type="GO" id="GO:0044038">
    <property type="term" value="P:cell wall macromolecule biosynthetic process"/>
    <property type="evidence" value="ECO:0007669"/>
    <property type="project" value="TreeGrafter"/>
</dbReference>
<evidence type="ECO:0000256" key="2">
    <source>
        <dbReference type="ARBA" id="ARBA00022475"/>
    </source>
</evidence>
<dbReference type="Pfam" id="PF00953">
    <property type="entry name" value="Glycos_transf_4"/>
    <property type="match status" value="1"/>
</dbReference>
<evidence type="ECO:0000256" key="1">
    <source>
        <dbReference type="ARBA" id="ARBA00004651"/>
    </source>
</evidence>
<name>A0A0F3GTQ5_9BACT</name>
<dbReference type="AlphaFoldDB" id="A0A0F3GTQ5"/>
<protein>
    <submittedName>
        <fullName evidence="9">Glycosyl transferase family protein</fullName>
    </submittedName>
</protein>
<keyword evidence="4 8" id="KW-0812">Transmembrane</keyword>
<evidence type="ECO:0000256" key="5">
    <source>
        <dbReference type="ARBA" id="ARBA00022989"/>
    </source>
</evidence>
<proteinExistence type="predicted"/>